<keyword evidence="3" id="KW-0862">Zinc</keyword>
<proteinExistence type="inferred from homology"/>
<feature type="binding site" evidence="3">
    <location>
        <position position="173"/>
    </location>
    <ligand>
        <name>Mg(2+)</name>
        <dbReference type="ChEBI" id="CHEBI:18420"/>
    </ligand>
</feature>
<comment type="cofactor">
    <cofactor evidence="3">
        <name>Zn(2+)</name>
        <dbReference type="ChEBI" id="CHEBI:29105"/>
    </cofactor>
    <text evidence="3">Binds 2 Zn(2+) ions.</text>
</comment>
<feature type="binding site" evidence="3">
    <location>
        <position position="441"/>
    </location>
    <ligand>
        <name>Zn(2+)</name>
        <dbReference type="ChEBI" id="CHEBI:29105"/>
        <label>2</label>
    </ligand>
</feature>
<dbReference type="Gene3D" id="3.40.720.10">
    <property type="entry name" value="Alkaline Phosphatase, subunit A"/>
    <property type="match status" value="1"/>
</dbReference>
<organism evidence="6 7">
    <name type="scientific">Kwoniella heveanensis BCC8398</name>
    <dbReference type="NCBI Taxonomy" id="1296120"/>
    <lineage>
        <taxon>Eukaryota</taxon>
        <taxon>Fungi</taxon>
        <taxon>Dikarya</taxon>
        <taxon>Basidiomycota</taxon>
        <taxon>Agaricomycotina</taxon>
        <taxon>Tremellomycetes</taxon>
        <taxon>Tremellales</taxon>
        <taxon>Cryptococcaceae</taxon>
        <taxon>Kwoniella</taxon>
    </lineage>
</organism>
<dbReference type="SMART" id="SM00098">
    <property type="entry name" value="alkPPc"/>
    <property type="match status" value="1"/>
</dbReference>
<dbReference type="SUPFAM" id="SSF53649">
    <property type="entry name" value="Alkaline phosphatase-like"/>
    <property type="match status" value="1"/>
</dbReference>
<protein>
    <recommendedName>
        <fullName evidence="1">alkaline phosphatase</fullName>
        <ecNumber evidence="1">3.1.3.1</ecNumber>
    </recommendedName>
</protein>
<keyword evidence="3" id="KW-0460">Magnesium</keyword>
<reference evidence="7" key="2">
    <citation type="submission" date="2013-12" db="EMBL/GenBank/DDBJ databases">
        <title>Evolution of pathogenesis and genome organization in the Tremellales.</title>
        <authorList>
            <person name="Cuomo C."/>
            <person name="Litvintseva A."/>
            <person name="Heitman J."/>
            <person name="Chen Y."/>
            <person name="Sun S."/>
            <person name="Springer D."/>
            <person name="Dromer F."/>
            <person name="Young S."/>
            <person name="Zeng Q."/>
            <person name="Chapman S."/>
            <person name="Gujja S."/>
            <person name="Saif S."/>
            <person name="Birren B."/>
        </authorList>
    </citation>
    <scope>NUCLEOTIDE SEQUENCE [LARGE SCALE GENOMIC DNA]</scope>
    <source>
        <strain evidence="7">BCC8398</strain>
    </source>
</reference>
<evidence type="ECO:0000256" key="3">
    <source>
        <dbReference type="PIRSR" id="PIRSR601952-2"/>
    </source>
</evidence>
<evidence type="ECO:0000256" key="4">
    <source>
        <dbReference type="RuleBase" id="RU003946"/>
    </source>
</evidence>
<evidence type="ECO:0000313" key="6">
    <source>
        <dbReference type="EMBL" id="OCF35862.1"/>
    </source>
</evidence>
<keyword evidence="7" id="KW-1185">Reference proteome</keyword>
<dbReference type="EC" id="3.1.3.1" evidence="1"/>
<dbReference type="InterPro" id="IPR017850">
    <property type="entry name" value="Alkaline_phosphatase_core_sf"/>
</dbReference>
<feature type="signal peptide" evidence="5">
    <location>
        <begin position="1"/>
        <end position="18"/>
    </location>
</feature>
<feature type="binding site" evidence="3">
    <location>
        <position position="487"/>
    </location>
    <ligand>
        <name>Zn(2+)</name>
        <dbReference type="ChEBI" id="CHEBI:29105"/>
        <label>2</label>
    </ligand>
</feature>
<feature type="binding site" evidence="3">
    <location>
        <position position="173"/>
    </location>
    <ligand>
        <name>Zn(2+)</name>
        <dbReference type="ChEBI" id="CHEBI:29105"/>
        <label>2</label>
    </ligand>
</feature>
<dbReference type="PANTHER" id="PTHR11596:SF72">
    <property type="entry name" value="ALKALINE PHOSPHATASE"/>
    <property type="match status" value="1"/>
</dbReference>
<keyword evidence="3" id="KW-0479">Metal-binding</keyword>
<dbReference type="STRING" id="1296120.A0A1B9GXX1"/>
<comment type="cofactor">
    <cofactor evidence="3">
        <name>Mg(2+)</name>
        <dbReference type="ChEBI" id="CHEBI:18420"/>
    </cofactor>
    <text evidence="3">Binds 1 Mg(2+) ion.</text>
</comment>
<dbReference type="CDD" id="cd16012">
    <property type="entry name" value="ALP"/>
    <property type="match status" value="1"/>
</dbReference>
<feature type="binding site" evidence="3">
    <location>
        <position position="445"/>
    </location>
    <ligand>
        <name>Zn(2+)</name>
        <dbReference type="ChEBI" id="CHEBI:29105"/>
        <label>2</label>
    </ligand>
</feature>
<dbReference type="EMBL" id="KI669497">
    <property type="protein sequence ID" value="OCF35862.1"/>
    <property type="molecule type" value="Genomic_DNA"/>
</dbReference>
<evidence type="ECO:0000256" key="5">
    <source>
        <dbReference type="SAM" id="SignalP"/>
    </source>
</evidence>
<evidence type="ECO:0000313" key="7">
    <source>
        <dbReference type="Proteomes" id="UP000092666"/>
    </source>
</evidence>
<feature type="binding site" evidence="3">
    <location>
        <position position="283"/>
    </location>
    <ligand>
        <name>Mg(2+)</name>
        <dbReference type="ChEBI" id="CHEBI:18420"/>
    </ligand>
</feature>
<dbReference type="PRINTS" id="PR00113">
    <property type="entry name" value="ALKPHPHTASE"/>
</dbReference>
<feature type="binding site" evidence="3">
    <location>
        <position position="486"/>
    </location>
    <ligand>
        <name>Zn(2+)</name>
        <dbReference type="ChEBI" id="CHEBI:29105"/>
        <label>2</label>
    </ligand>
</feature>
<evidence type="ECO:0000256" key="2">
    <source>
        <dbReference type="PIRSR" id="PIRSR601952-1"/>
    </source>
</evidence>
<keyword evidence="5" id="KW-0732">Signal</keyword>
<feature type="binding site" evidence="3">
    <location>
        <position position="436"/>
    </location>
    <ligand>
        <name>Mg(2+)</name>
        <dbReference type="ChEBI" id="CHEBI:18420"/>
    </ligand>
</feature>
<evidence type="ECO:0000256" key="1">
    <source>
        <dbReference type="ARBA" id="ARBA00012647"/>
    </source>
</evidence>
<feature type="chain" id="PRO_5008627473" description="alkaline phosphatase" evidence="5">
    <location>
        <begin position="19"/>
        <end position="664"/>
    </location>
</feature>
<feature type="binding site" evidence="3">
    <location>
        <position position="281"/>
    </location>
    <ligand>
        <name>Mg(2+)</name>
        <dbReference type="ChEBI" id="CHEBI:18420"/>
    </ligand>
</feature>
<feature type="active site" description="Phosphoserine intermediate" evidence="2">
    <location>
        <position position="222"/>
    </location>
</feature>
<comment type="similarity">
    <text evidence="4">Belongs to the alkaline phosphatase family.</text>
</comment>
<reference evidence="6 7" key="1">
    <citation type="submission" date="2013-07" db="EMBL/GenBank/DDBJ databases">
        <title>The Genome Sequence of Cryptococcus heveanensis BCC8398.</title>
        <authorList>
            <consortium name="The Broad Institute Genome Sequencing Platform"/>
            <person name="Cuomo C."/>
            <person name="Litvintseva A."/>
            <person name="Chen Y."/>
            <person name="Heitman J."/>
            <person name="Sun S."/>
            <person name="Springer D."/>
            <person name="Dromer F."/>
            <person name="Young S.K."/>
            <person name="Zeng Q."/>
            <person name="Gargeya S."/>
            <person name="Fitzgerald M."/>
            <person name="Abouelleil A."/>
            <person name="Alvarado L."/>
            <person name="Berlin A.M."/>
            <person name="Chapman S.B."/>
            <person name="Dewar J."/>
            <person name="Goldberg J."/>
            <person name="Griggs A."/>
            <person name="Gujja S."/>
            <person name="Hansen M."/>
            <person name="Howarth C."/>
            <person name="Imamovic A."/>
            <person name="Larimer J."/>
            <person name="McCowan C."/>
            <person name="Murphy C."/>
            <person name="Pearson M."/>
            <person name="Priest M."/>
            <person name="Roberts A."/>
            <person name="Saif S."/>
            <person name="Shea T."/>
            <person name="Sykes S."/>
            <person name="Wortman J."/>
            <person name="Nusbaum C."/>
            <person name="Birren B."/>
        </authorList>
    </citation>
    <scope>NUCLEOTIDE SEQUENCE [LARGE SCALE GENOMIC DNA]</scope>
    <source>
        <strain evidence="6 7">BCC8398</strain>
    </source>
</reference>
<dbReference type="InterPro" id="IPR001952">
    <property type="entry name" value="Alkaline_phosphatase"/>
</dbReference>
<sequence length="664" mass="72439">MVASSLLLAALLASPAFAQTFRRTAACPSLGCVLPPDQTDFIAGQTFDIRIEAQAPVNGSEAYNNGTPDEEFHLKIAGEGGQLVDVTEFFGLTEPEVERYNFTYYEDLFAEDAHAPTPVNVLAKSYRNLQLHNPGTYEVELTYNGGQTTKATWVVEPLADCKKAKNVIFFVGDGMAGSMLSAARLLGHKTINGKYQTKLKLDEAPGYGVQMTHSLDSFITDSANSASALFSGKKMTVNGLNAYTDSTGKAFGDPKVETIFEMFRRIEGGQVGIVSKAYIADATPAAVVTHTSQRSQYTSIIEQYLTGVSGNFSWYPWEGVDLLFGGGAENFLPGPGNNNVSQFDRWAGEGYQVGYTKTELEAFDNAQRALAIFTRGNISTWLDQNVYTDLLDLAITPQGERGAHDQPGLKDMTLKAIDILHTRAKERDTGFMLMSEAALIDKEMHVLDIDRALGEVLELDDTVRAVFDHLEEIGELEDTLIVVTADHGHGFDVFGSADTKYLQAQNSDRAKRNAVGIYQNSGLSAYQVPEGVNPTNHSIFTGPQGEGFPVTWDPRYTIAHGWAAIPDHREDYSVNTDHERVPAVKNTTGYFFNPEDNQRGFAMTGNLGVAEGQGVHSLVDVPVFAFGPGHELFRGVMNSPDLAFKVAQALNLGRNSNVTAPYKK</sequence>
<dbReference type="Pfam" id="PF00245">
    <property type="entry name" value="Alk_phosphatase"/>
    <property type="match status" value="1"/>
</dbReference>
<accession>A0A1B9GXX1</accession>
<dbReference type="GO" id="GO:0004035">
    <property type="term" value="F:alkaline phosphatase activity"/>
    <property type="evidence" value="ECO:0007669"/>
    <property type="project" value="UniProtKB-EC"/>
</dbReference>
<dbReference type="AlphaFoldDB" id="A0A1B9GXX1"/>
<gene>
    <name evidence="6" type="ORF">I316_02355</name>
</gene>
<dbReference type="GO" id="GO:0046872">
    <property type="term" value="F:metal ion binding"/>
    <property type="evidence" value="ECO:0007669"/>
    <property type="project" value="UniProtKB-KW"/>
</dbReference>
<feature type="binding site" evidence="3">
    <location>
        <position position="616"/>
    </location>
    <ligand>
        <name>Zn(2+)</name>
        <dbReference type="ChEBI" id="CHEBI:29105"/>
        <label>2</label>
    </ligand>
</feature>
<name>A0A1B9GXX1_9TREE</name>
<dbReference type="OrthoDB" id="5818554at2759"/>
<dbReference type="PANTHER" id="PTHR11596">
    <property type="entry name" value="ALKALINE PHOSPHATASE"/>
    <property type="match status" value="1"/>
</dbReference>
<dbReference type="Proteomes" id="UP000092666">
    <property type="component" value="Unassembled WGS sequence"/>
</dbReference>